<evidence type="ECO:0000313" key="2">
    <source>
        <dbReference type="EMBL" id="CAG4921069.1"/>
    </source>
</evidence>
<dbReference type="InterPro" id="IPR012334">
    <property type="entry name" value="Pectin_lyas_fold"/>
</dbReference>
<name>A0ABM8UAC3_9BURK</name>
<proteinExistence type="predicted"/>
<reference evidence="2 3" key="1">
    <citation type="submission" date="2021-04" db="EMBL/GenBank/DDBJ databases">
        <authorList>
            <person name="Vanwijnsberghe S."/>
        </authorList>
    </citation>
    <scope>NUCLEOTIDE SEQUENCE [LARGE SCALE GENOMIC DNA]</scope>
    <source>
        <strain evidence="2 3">LMG 32171</strain>
    </source>
</reference>
<dbReference type="RefSeq" id="WP_228983064.1">
    <property type="nucleotide sequence ID" value="NZ_CAJQYY010000035.1"/>
</dbReference>
<dbReference type="SUPFAM" id="SSF51126">
    <property type="entry name" value="Pectin lyase-like"/>
    <property type="match status" value="1"/>
</dbReference>
<dbReference type="NCBIfam" id="TIGR01901">
    <property type="entry name" value="adhes_NPXG"/>
    <property type="match status" value="1"/>
</dbReference>
<dbReference type="InterPro" id="IPR008638">
    <property type="entry name" value="FhaB/CdiA-like_TPS"/>
</dbReference>
<dbReference type="Proteomes" id="UP000789752">
    <property type="component" value="Unassembled WGS sequence"/>
</dbReference>
<feature type="domain" description="Filamentous haemagglutinin FhaB/tRNA nuclease CdiA-like TPS" evidence="1">
    <location>
        <begin position="7"/>
        <end position="111"/>
    </location>
</feature>
<organism evidence="2 3">
    <name type="scientific">Paraburkholderia gardini</name>
    <dbReference type="NCBI Taxonomy" id="2823469"/>
    <lineage>
        <taxon>Bacteria</taxon>
        <taxon>Pseudomonadati</taxon>
        <taxon>Pseudomonadota</taxon>
        <taxon>Betaproteobacteria</taxon>
        <taxon>Burkholderiales</taxon>
        <taxon>Burkholderiaceae</taxon>
        <taxon>Paraburkholderia</taxon>
    </lineage>
</organism>
<dbReference type="Pfam" id="PF05860">
    <property type="entry name" value="TPS"/>
    <property type="match status" value="1"/>
</dbReference>
<keyword evidence="3" id="KW-1185">Reference proteome</keyword>
<sequence length="174" mass="17349">MAVDGGTATLVSTAANGHQTVNIAPTVAGVSNNTYSSFNVGAAGASLNLVDVNIGKIVNQVTSANPSIISEPVDVIGPRANVADPNGIAINDGSFLGTCRVAPTAGCASFKDTLPVTGIPWRDLAPHIPIGTTITGHRGFASALVALDLIAKNGSAVDRVCETSSAVAGAWACP</sequence>
<evidence type="ECO:0000259" key="1">
    <source>
        <dbReference type="Pfam" id="PF05860"/>
    </source>
</evidence>
<protein>
    <recommendedName>
        <fullName evidence="1">Filamentous haemagglutinin FhaB/tRNA nuclease CdiA-like TPS domain-containing protein</fullName>
    </recommendedName>
</protein>
<gene>
    <name evidence="2" type="ORF">R54767_04777</name>
</gene>
<evidence type="ECO:0000313" key="3">
    <source>
        <dbReference type="Proteomes" id="UP000789752"/>
    </source>
</evidence>
<dbReference type="InterPro" id="IPR011050">
    <property type="entry name" value="Pectin_lyase_fold/virulence"/>
</dbReference>
<accession>A0ABM8UAC3</accession>
<dbReference type="EMBL" id="CAJQYY010000035">
    <property type="protein sequence ID" value="CAG4921069.1"/>
    <property type="molecule type" value="Genomic_DNA"/>
</dbReference>
<comment type="caution">
    <text evidence="2">The sequence shown here is derived from an EMBL/GenBank/DDBJ whole genome shotgun (WGS) entry which is preliminary data.</text>
</comment>
<dbReference type="Gene3D" id="2.160.20.10">
    <property type="entry name" value="Single-stranded right-handed beta-helix, Pectin lyase-like"/>
    <property type="match status" value="1"/>
</dbReference>